<evidence type="ECO:0000313" key="2">
    <source>
        <dbReference type="EMBL" id="GLS01134.1"/>
    </source>
</evidence>
<dbReference type="PROSITE" id="PS50995">
    <property type="entry name" value="HTH_MARR_2"/>
    <property type="match status" value="1"/>
</dbReference>
<dbReference type="Gene3D" id="1.10.10.10">
    <property type="entry name" value="Winged helix-like DNA-binding domain superfamily/Winged helix DNA-binding domain"/>
    <property type="match status" value="1"/>
</dbReference>
<evidence type="ECO:0000259" key="1">
    <source>
        <dbReference type="PROSITE" id="PS50995"/>
    </source>
</evidence>
<dbReference type="InterPro" id="IPR036388">
    <property type="entry name" value="WH-like_DNA-bd_sf"/>
</dbReference>
<dbReference type="InterPro" id="IPR000835">
    <property type="entry name" value="HTH_MarR-typ"/>
</dbReference>
<dbReference type="SMART" id="SM00347">
    <property type="entry name" value="HTH_MARR"/>
    <property type="match status" value="1"/>
</dbReference>
<proteinExistence type="predicted"/>
<dbReference type="PANTHER" id="PTHR33164">
    <property type="entry name" value="TRANSCRIPTIONAL REGULATOR, MARR FAMILY"/>
    <property type="match status" value="1"/>
</dbReference>
<dbReference type="Proteomes" id="UP001156921">
    <property type="component" value="Unassembled WGS sequence"/>
</dbReference>
<reference evidence="3" key="1">
    <citation type="journal article" date="2019" name="Int. J. Syst. Evol. Microbiol.">
        <title>The Global Catalogue of Microorganisms (GCM) 10K type strain sequencing project: providing services to taxonomists for standard genome sequencing and annotation.</title>
        <authorList>
            <consortium name="The Broad Institute Genomics Platform"/>
            <consortium name="The Broad Institute Genome Sequencing Center for Infectious Disease"/>
            <person name="Wu L."/>
            <person name="Ma J."/>
        </authorList>
    </citation>
    <scope>NUCLEOTIDE SEQUENCE [LARGE SCALE GENOMIC DNA]</scope>
    <source>
        <strain evidence="3">NBRC 110107</strain>
    </source>
</reference>
<dbReference type="PANTHER" id="PTHR33164:SF57">
    <property type="entry name" value="MARR-FAMILY TRANSCRIPTIONAL REGULATOR"/>
    <property type="match status" value="1"/>
</dbReference>
<dbReference type="RefSeq" id="WP_284221986.1">
    <property type="nucleotide sequence ID" value="NZ_BSOY01000018.1"/>
</dbReference>
<comment type="caution">
    <text evidence="2">The sequence shown here is derived from an EMBL/GenBank/DDBJ whole genome shotgun (WGS) entry which is preliminary data.</text>
</comment>
<sequence length="170" mass="18479">MSVAALPDHPLPDRLGGAPDGKRSLRLWLRMLTCATTIEQTISQRLRDEFGSTLPRFDMLSALDRAGESGLTMGEAAGMLMVSNGNVTGLAARLKADGLIEAMAGADRRVQRVRLTPLGRMRFAAMAGAHERWIEALFADLTAAEADDLTRLLERAKRSLHATTHEELNG</sequence>
<name>A0ABQ6BMW1_9CAUL</name>
<gene>
    <name evidence="2" type="ORF">GCM10007859_11450</name>
</gene>
<organism evidence="2 3">
    <name type="scientific">Brevundimonas denitrificans</name>
    <dbReference type="NCBI Taxonomy" id="1443434"/>
    <lineage>
        <taxon>Bacteria</taxon>
        <taxon>Pseudomonadati</taxon>
        <taxon>Pseudomonadota</taxon>
        <taxon>Alphaproteobacteria</taxon>
        <taxon>Caulobacterales</taxon>
        <taxon>Caulobacteraceae</taxon>
        <taxon>Brevundimonas</taxon>
    </lineage>
</organism>
<dbReference type="InterPro" id="IPR036390">
    <property type="entry name" value="WH_DNA-bd_sf"/>
</dbReference>
<dbReference type="InterPro" id="IPR039422">
    <property type="entry name" value="MarR/SlyA-like"/>
</dbReference>
<dbReference type="SUPFAM" id="SSF46785">
    <property type="entry name" value="Winged helix' DNA-binding domain"/>
    <property type="match status" value="1"/>
</dbReference>
<evidence type="ECO:0000313" key="3">
    <source>
        <dbReference type="Proteomes" id="UP001156921"/>
    </source>
</evidence>
<dbReference type="Pfam" id="PF12802">
    <property type="entry name" value="MarR_2"/>
    <property type="match status" value="1"/>
</dbReference>
<feature type="domain" description="HTH marR-type" evidence="1">
    <location>
        <begin position="24"/>
        <end position="158"/>
    </location>
</feature>
<keyword evidence="3" id="KW-1185">Reference proteome</keyword>
<protein>
    <submittedName>
        <fullName evidence="2">Transcriptional regulator</fullName>
    </submittedName>
</protein>
<dbReference type="EMBL" id="BSOY01000018">
    <property type="protein sequence ID" value="GLS01134.1"/>
    <property type="molecule type" value="Genomic_DNA"/>
</dbReference>
<accession>A0ABQ6BMW1</accession>